<dbReference type="Proteomes" id="UP000288859">
    <property type="component" value="Unassembled WGS sequence"/>
</dbReference>
<dbReference type="PROSITE" id="PS50846">
    <property type="entry name" value="HMA_2"/>
    <property type="match status" value="2"/>
</dbReference>
<dbReference type="OrthoDB" id="432719at2759"/>
<feature type="transmembrane region" description="Helical" evidence="15">
    <location>
        <begin position="1103"/>
        <end position="1125"/>
    </location>
</feature>
<evidence type="ECO:0000256" key="7">
    <source>
        <dbReference type="ARBA" id="ARBA00022741"/>
    </source>
</evidence>
<dbReference type="InterPro" id="IPR023214">
    <property type="entry name" value="HAD_sf"/>
</dbReference>
<organism evidence="17 18">
    <name type="scientific">Exophiala mesophila</name>
    <name type="common">Black yeast-like fungus</name>
    <dbReference type="NCBI Taxonomy" id="212818"/>
    <lineage>
        <taxon>Eukaryota</taxon>
        <taxon>Fungi</taxon>
        <taxon>Dikarya</taxon>
        <taxon>Ascomycota</taxon>
        <taxon>Pezizomycotina</taxon>
        <taxon>Eurotiomycetes</taxon>
        <taxon>Chaetothyriomycetidae</taxon>
        <taxon>Chaetothyriales</taxon>
        <taxon>Herpotrichiellaceae</taxon>
        <taxon>Exophiala</taxon>
    </lineage>
</organism>
<evidence type="ECO:0000256" key="10">
    <source>
        <dbReference type="ARBA" id="ARBA00022967"/>
    </source>
</evidence>
<dbReference type="SFLD" id="SFLDS00003">
    <property type="entry name" value="Haloacid_Dehalogenase"/>
    <property type="match status" value="1"/>
</dbReference>
<proteinExistence type="inferred from homology"/>
<evidence type="ECO:0000256" key="13">
    <source>
        <dbReference type="ARBA" id="ARBA00023065"/>
    </source>
</evidence>
<comment type="subcellular location">
    <subcellularLocation>
        <location evidence="1">Endomembrane system</location>
        <topology evidence="1">Multi-pass membrane protein</topology>
    </subcellularLocation>
    <subcellularLocation>
        <location evidence="15">Membrane</location>
    </subcellularLocation>
</comment>
<evidence type="ECO:0000313" key="18">
    <source>
        <dbReference type="Proteomes" id="UP000288859"/>
    </source>
</evidence>
<dbReference type="CDD" id="cd00371">
    <property type="entry name" value="HMA"/>
    <property type="match status" value="2"/>
</dbReference>
<dbReference type="Gene3D" id="2.70.150.10">
    <property type="entry name" value="Calcium-transporting ATPase, cytoplasmic transduction domain A"/>
    <property type="match status" value="1"/>
</dbReference>
<keyword evidence="10" id="KW-1278">Translocase</keyword>
<dbReference type="GO" id="GO:0043682">
    <property type="term" value="F:P-type divalent copper transporter activity"/>
    <property type="evidence" value="ECO:0007669"/>
    <property type="project" value="TreeGrafter"/>
</dbReference>
<dbReference type="InterPro" id="IPR023299">
    <property type="entry name" value="ATPase_P-typ_cyto_dom_N"/>
</dbReference>
<dbReference type="GO" id="GO:0016887">
    <property type="term" value="F:ATP hydrolysis activity"/>
    <property type="evidence" value="ECO:0007669"/>
    <property type="project" value="InterPro"/>
</dbReference>
<dbReference type="PANTHER" id="PTHR43520">
    <property type="entry name" value="ATP7, ISOFORM B"/>
    <property type="match status" value="1"/>
</dbReference>
<comment type="similarity">
    <text evidence="2 15">Belongs to the cation transport ATPase (P-type) (TC 3.A.3) family. Type IB subfamily.</text>
</comment>
<keyword evidence="14 15" id="KW-0472">Membrane</keyword>
<dbReference type="NCBIfam" id="TIGR01525">
    <property type="entry name" value="ATPase-IB_hvy"/>
    <property type="match status" value="1"/>
</dbReference>
<dbReference type="InterPro" id="IPR017969">
    <property type="entry name" value="Heavy-metal-associated_CS"/>
</dbReference>
<dbReference type="PRINTS" id="PR00119">
    <property type="entry name" value="CATATPASE"/>
</dbReference>
<protein>
    <recommendedName>
        <fullName evidence="16">HMA domain-containing protein</fullName>
    </recommendedName>
</protein>
<keyword evidence="7 15" id="KW-0547">Nucleotide-binding</keyword>
<dbReference type="SFLD" id="SFLDF00027">
    <property type="entry name" value="p-type_atpase"/>
    <property type="match status" value="1"/>
</dbReference>
<dbReference type="PROSITE" id="PS00154">
    <property type="entry name" value="ATPASE_E1_E2"/>
    <property type="match status" value="1"/>
</dbReference>
<evidence type="ECO:0000256" key="12">
    <source>
        <dbReference type="ARBA" id="ARBA00023008"/>
    </source>
</evidence>
<evidence type="ECO:0000256" key="2">
    <source>
        <dbReference type="ARBA" id="ARBA00006024"/>
    </source>
</evidence>
<feature type="transmembrane region" description="Helical" evidence="15">
    <location>
        <begin position="450"/>
        <end position="475"/>
    </location>
</feature>
<keyword evidence="13" id="KW-0406">Ion transport</keyword>
<dbReference type="SUPFAM" id="SSF55008">
    <property type="entry name" value="HMA, heavy metal-associated domain"/>
    <property type="match status" value="2"/>
</dbReference>
<keyword evidence="5 15" id="KW-0479">Metal-binding</keyword>
<dbReference type="Pfam" id="PF00702">
    <property type="entry name" value="Hydrolase"/>
    <property type="match status" value="1"/>
</dbReference>
<keyword evidence="9" id="KW-0460">Magnesium</keyword>
<evidence type="ECO:0000259" key="16">
    <source>
        <dbReference type="PROSITE" id="PS50846"/>
    </source>
</evidence>
<keyword evidence="11 15" id="KW-1133">Transmembrane helix</keyword>
<feature type="domain" description="HMA" evidence="16">
    <location>
        <begin position="178"/>
        <end position="243"/>
    </location>
</feature>
<dbReference type="Pfam" id="PF00403">
    <property type="entry name" value="HMA"/>
    <property type="match status" value="2"/>
</dbReference>
<dbReference type="InterPro" id="IPR044492">
    <property type="entry name" value="P_typ_ATPase_HD_dom"/>
</dbReference>
<reference evidence="17 18" key="1">
    <citation type="submission" date="2017-03" db="EMBL/GenBank/DDBJ databases">
        <title>Genomes of endolithic fungi from Antarctica.</title>
        <authorList>
            <person name="Coleine C."/>
            <person name="Masonjones S."/>
            <person name="Stajich J.E."/>
        </authorList>
    </citation>
    <scope>NUCLEOTIDE SEQUENCE [LARGE SCALE GENOMIC DNA]</scope>
    <source>
        <strain evidence="17 18">CCFEE 6314</strain>
    </source>
</reference>
<evidence type="ECO:0000256" key="11">
    <source>
        <dbReference type="ARBA" id="ARBA00022989"/>
    </source>
</evidence>
<dbReference type="Gene3D" id="3.40.50.1000">
    <property type="entry name" value="HAD superfamily/HAD-like"/>
    <property type="match status" value="1"/>
</dbReference>
<dbReference type="AlphaFoldDB" id="A0A438MVP3"/>
<dbReference type="FunFam" id="2.70.150.10:FF:000068">
    <property type="entry name" value="Copper resistance-associated P-type ATPase"/>
    <property type="match status" value="1"/>
</dbReference>
<comment type="caution">
    <text evidence="17">The sequence shown here is derived from an EMBL/GenBank/DDBJ whole genome shotgun (WGS) entry which is preliminary data.</text>
</comment>
<dbReference type="InterPro" id="IPR006121">
    <property type="entry name" value="HMA_dom"/>
</dbReference>
<keyword evidence="4 15" id="KW-0812">Transmembrane</keyword>
<evidence type="ECO:0000256" key="8">
    <source>
        <dbReference type="ARBA" id="ARBA00022840"/>
    </source>
</evidence>
<evidence type="ECO:0000313" key="17">
    <source>
        <dbReference type="EMBL" id="RVX67832.1"/>
    </source>
</evidence>
<dbReference type="SFLD" id="SFLDG00002">
    <property type="entry name" value="C1.7:_P-type_atpase_like"/>
    <property type="match status" value="1"/>
</dbReference>
<keyword evidence="6" id="KW-0677">Repeat</keyword>
<feature type="transmembrane region" description="Helical" evidence="15">
    <location>
        <begin position="409"/>
        <end position="427"/>
    </location>
</feature>
<dbReference type="InterPro" id="IPR027256">
    <property type="entry name" value="P-typ_ATPase_IB"/>
</dbReference>
<gene>
    <name evidence="17" type="ORF">B0A52_07760</name>
</gene>
<dbReference type="EMBL" id="NAJM01000044">
    <property type="protein sequence ID" value="RVX67832.1"/>
    <property type="molecule type" value="Genomic_DNA"/>
</dbReference>
<evidence type="ECO:0000256" key="6">
    <source>
        <dbReference type="ARBA" id="ARBA00022737"/>
    </source>
</evidence>
<dbReference type="GO" id="GO:0005507">
    <property type="term" value="F:copper ion binding"/>
    <property type="evidence" value="ECO:0007669"/>
    <property type="project" value="InterPro"/>
</dbReference>
<feature type="transmembrane region" description="Helical" evidence="15">
    <location>
        <begin position="495"/>
        <end position="512"/>
    </location>
</feature>
<feature type="domain" description="HMA" evidence="16">
    <location>
        <begin position="94"/>
        <end position="160"/>
    </location>
</feature>
<keyword evidence="3" id="KW-0813">Transport</keyword>
<dbReference type="GO" id="GO:0016020">
    <property type="term" value="C:membrane"/>
    <property type="evidence" value="ECO:0007669"/>
    <property type="project" value="UniProtKB-SubCell"/>
</dbReference>
<feature type="transmembrane region" description="Helical" evidence="15">
    <location>
        <begin position="1070"/>
        <end position="1091"/>
    </location>
</feature>
<dbReference type="InterPro" id="IPR018303">
    <property type="entry name" value="ATPase_P-typ_P_site"/>
</dbReference>
<dbReference type="SUPFAM" id="SSF81653">
    <property type="entry name" value="Calcium ATPase, transduction domain A"/>
    <property type="match status" value="1"/>
</dbReference>
<evidence type="ECO:0000256" key="4">
    <source>
        <dbReference type="ARBA" id="ARBA00022692"/>
    </source>
</evidence>
<dbReference type="SUPFAM" id="SSF56784">
    <property type="entry name" value="HAD-like"/>
    <property type="match status" value="1"/>
</dbReference>
<feature type="transmembrane region" description="Helical" evidence="15">
    <location>
        <begin position="695"/>
        <end position="719"/>
    </location>
</feature>
<evidence type="ECO:0000256" key="14">
    <source>
        <dbReference type="ARBA" id="ARBA00023136"/>
    </source>
</evidence>
<name>A0A438MVP3_EXOME</name>
<dbReference type="InterPro" id="IPR008250">
    <property type="entry name" value="ATPase_P-typ_transduc_dom_A_sf"/>
</dbReference>
<dbReference type="SUPFAM" id="SSF81660">
    <property type="entry name" value="Metal cation-transporting ATPase, ATP-binding domain N"/>
    <property type="match status" value="1"/>
</dbReference>
<keyword evidence="8 15" id="KW-0067">ATP-binding</keyword>
<dbReference type="GO" id="GO:0005524">
    <property type="term" value="F:ATP binding"/>
    <property type="evidence" value="ECO:0007669"/>
    <property type="project" value="UniProtKB-UniRule"/>
</dbReference>
<feature type="transmembrane region" description="Helical" evidence="15">
    <location>
        <begin position="654"/>
        <end position="675"/>
    </location>
</feature>
<dbReference type="InterPro" id="IPR023298">
    <property type="entry name" value="ATPase_P-typ_TM_dom_sf"/>
</dbReference>
<keyword evidence="12" id="KW-0186">Copper</keyword>
<dbReference type="VEuPathDB" id="FungiDB:PV10_00782"/>
<dbReference type="NCBIfam" id="TIGR00003">
    <property type="entry name" value="copper ion binding protein"/>
    <property type="match status" value="1"/>
</dbReference>
<dbReference type="InterPro" id="IPR036163">
    <property type="entry name" value="HMA_dom_sf"/>
</dbReference>
<evidence type="ECO:0000256" key="3">
    <source>
        <dbReference type="ARBA" id="ARBA00022448"/>
    </source>
</evidence>
<dbReference type="InterPro" id="IPR006122">
    <property type="entry name" value="HMA_Cu_ion-bd"/>
</dbReference>
<accession>A0A438MVP3</accession>
<dbReference type="Gene3D" id="3.30.70.100">
    <property type="match status" value="2"/>
</dbReference>
<sequence length="1135" mass="123255">MTPASTIPSIFRFRRPKANINQKHIDNCDSCRRENQTIRSRKTPSSMLKSFSGKNMSAEELSHNYAAALESTNKNNSRFTKIHEISDSDEGLLFTATVLITGMTCSSCTGTITKELEKLDFVKTAQVNLLSNSARVLFCAPESHATKIVQAINDLGYEAVLDNIVQEEVNPPQSHELFKTVLSIDGMTCGTCVGSVTDALQQLDWVRSVNVDLIGKACSVTYQGSRNLHAIIQTIEDLGYEATEVATEHLSSQASPTTRERTVALQIDGMFCNHCPQKIREAVELWIDRLGDPPASITHWPTLKDPFITVTYTPSPPDITVRKLIGAIDGAHDAFKASVFHPPSLEERSRQMRSQEQKQILWRLIFTAIAAIPSFIIGVVFMSLVPNSNRTKAWFQQPIFGGSGMRMDWALFIITTPVMVFGTDIFHRRAIKEIVSMWQPRSMVPLLRRFYRFGSMNLLISAGTSVAYFSSLAVLAMDAATPPTTMHENQSSSSYFDTVTFLTLFILIGKYLEAYSKAKTGDAVAMLSGLRPTEARLVIGTSPKSSHASQVMSIPVDQLEIGDIVQVPHGASPPTDGIIAQEGQFLFDESSLTGESKPAKKNSGELVYTGSVNVSEPVQLRVTDLEGSSMLDQIVKVVREGQGKRAPIERVADVITGYFVPVITLLAILTWIIWLSVGVSGKLPAAWLDVTHGGWAFWSLQFAIAVFVVACPCGIGLAAPTALFVGGGLAAKQGVLVQGGGEAFQDASNLEVIVFDKTGTLTQGQMQVIEFERVRDDMISNDMVLAMCNLLEESSNHPIAKALASYCGQNTQGTALTVSDIKEIPGHGMTGIVVDEIEPLTTRYEVVVGNEKLLQSLSTLDMASHEPENLGSSIRKAMSPGGNEDSFYLTSLLQRHQSMGHSTAIVAVRCLTIKNGETISDQHFTVIGIFAIADPVRIEATDVLKRLRDRGLEVHMCTGDQQRTALAIASQVGIQAQNVRAGVLPHEKAAYIHELQGVADGGRRRVVGFVGDGTNDTPALSAADVSIALSTGSDVAMTTASFILLNSNLETILSLVRLAKRAFLRVKLNFAWAAIYNICLIPVAAGVFYTVSADEQHAGWKLGPVWASAAMALSSVSVVLSSLALRLPELQFGSR</sequence>
<dbReference type="InterPro" id="IPR001757">
    <property type="entry name" value="P_typ_ATPase"/>
</dbReference>
<dbReference type="NCBIfam" id="TIGR01494">
    <property type="entry name" value="ATPase_P-type"/>
    <property type="match status" value="2"/>
</dbReference>
<feature type="transmembrane region" description="Helical" evidence="15">
    <location>
        <begin position="360"/>
        <end position="385"/>
    </location>
</feature>
<evidence type="ECO:0000256" key="5">
    <source>
        <dbReference type="ARBA" id="ARBA00022723"/>
    </source>
</evidence>
<dbReference type="FunFam" id="3.30.70.100:FF:000001">
    <property type="entry name" value="ATPase copper transporting beta"/>
    <property type="match status" value="2"/>
</dbReference>
<evidence type="ECO:0000256" key="1">
    <source>
        <dbReference type="ARBA" id="ARBA00004127"/>
    </source>
</evidence>
<evidence type="ECO:0000256" key="15">
    <source>
        <dbReference type="RuleBase" id="RU362081"/>
    </source>
</evidence>
<dbReference type="SUPFAM" id="SSF81665">
    <property type="entry name" value="Calcium ATPase, transmembrane domain M"/>
    <property type="match status" value="1"/>
</dbReference>
<dbReference type="InterPro" id="IPR036412">
    <property type="entry name" value="HAD-like_sf"/>
</dbReference>
<dbReference type="InterPro" id="IPR059000">
    <property type="entry name" value="ATPase_P-type_domA"/>
</dbReference>
<dbReference type="Gene3D" id="3.40.1110.10">
    <property type="entry name" value="Calcium-transporting ATPase, cytoplasmic domain N"/>
    <property type="match status" value="1"/>
</dbReference>
<dbReference type="GO" id="GO:0055070">
    <property type="term" value="P:copper ion homeostasis"/>
    <property type="evidence" value="ECO:0007669"/>
    <property type="project" value="TreeGrafter"/>
</dbReference>
<evidence type="ECO:0000256" key="9">
    <source>
        <dbReference type="ARBA" id="ARBA00022842"/>
    </source>
</evidence>
<dbReference type="Pfam" id="PF00122">
    <property type="entry name" value="E1-E2_ATPase"/>
    <property type="match status" value="1"/>
</dbReference>
<dbReference type="PROSITE" id="PS01047">
    <property type="entry name" value="HMA_1"/>
    <property type="match status" value="2"/>
</dbReference>
<dbReference type="PANTHER" id="PTHR43520:SF32">
    <property type="entry name" value="COPPER RESISTANCE P-TYPE ATPASE (EUROFUNG)"/>
    <property type="match status" value="1"/>
</dbReference>